<organism evidence="13 14">
    <name type="scientific">Christiangramia sediminis</name>
    <dbReference type="NCBI Taxonomy" id="2881336"/>
    <lineage>
        <taxon>Bacteria</taxon>
        <taxon>Pseudomonadati</taxon>
        <taxon>Bacteroidota</taxon>
        <taxon>Flavobacteriia</taxon>
        <taxon>Flavobacteriales</taxon>
        <taxon>Flavobacteriaceae</taxon>
        <taxon>Christiangramia</taxon>
    </lineage>
</organism>
<dbReference type="SUPFAM" id="SSF56935">
    <property type="entry name" value="Porins"/>
    <property type="match status" value="1"/>
</dbReference>
<keyword evidence="3 8" id="KW-1134">Transmembrane beta strand</keyword>
<dbReference type="AlphaFoldDB" id="A0A9X1RUQ6"/>
<evidence type="ECO:0000259" key="11">
    <source>
        <dbReference type="Pfam" id="PF00593"/>
    </source>
</evidence>
<evidence type="ECO:0000256" key="5">
    <source>
        <dbReference type="ARBA" id="ARBA00023077"/>
    </source>
</evidence>
<evidence type="ECO:0000256" key="7">
    <source>
        <dbReference type="ARBA" id="ARBA00023237"/>
    </source>
</evidence>
<evidence type="ECO:0000256" key="8">
    <source>
        <dbReference type="PROSITE-ProRule" id="PRU01360"/>
    </source>
</evidence>
<sequence>MRTLIKSTLILLFMLPMSFFAQNTVSGNVTESSTGLPVPGVNVIVQGTSNGTTTDFDGNYTIQNVSNDDILVFSFLGFTTQEIPYEGQSTINIKLDEDAASLDEVVLIGYGATSEQDATGAVEKISSESFNQGAVVSPEQLIAGKSAGVQITPGGGAPGQGGTIRIRGGSSLSASNDPLIVVDGVPLDQRGVAGSRNALNSINPNEIEDFTILKDAAATSIYGSRASNGVILITTKKGKKDSPFQFTYDLKTSIGNVTDKVDVLNAEEFRTLINNTPGTDPSLLGNADTDWQEQIYETSVGAIHNLTATQGVGNFYYRLNFNQTAETGVLSGDYYERNAFNIALNQDLFDNSLKLTLTSKNSLDKNNFANQGAIGSAVAFDPTQPIYDDSLPFGGYFEFSRQSGDEIVQQNLATRNPVALLEQNTDENQTRRSITNLNAEYKIPFLTGLKAVVNAGFDYAEARGNTFLPLIAASNTTNIDQYSNYENINRNLLLDAYLNYKTDVDFLNTTEVDVTAGHSYQEFYSFSDVFGTEQDQRVDFPVDINRNALESYFARASFDINDKYLISGSIRADGSSRVAPQNRWGYFPAASIGWKIHNESFLQGSNLISELKLRGGYGETGNYEIGGSDPTRGNYSYLGLYTPSQGGARYQFGNTFIPTLRPEEYDEDLKWESLINYNAGIDFGFFSNRLSGSVDVYYRETEDLIATVPVPAGANLSDQLLTNVGTTVSKGVEVGLSGDLARSEDFNWTLNYNISFQELEITKLSLGDDPNFFIPQGGISGGVGNNIQLWKEGYDPTTFFVFRQVYNEQGQPIEGAYVDVNGDNQITEADKQPYKKATPDYYMGLTNTMNYKNLDLSFTFRGSFGNYNYNNTQSANGFVEAGTNTPSDYYSNFNANVLESGFENSQFFSDYYLEAADFVKLDNISIGYTIPGEELDFRISATATNVLVITNYDGLDPEVFGGIDNNFYPRSRRFVLGLNFIF</sequence>
<dbReference type="InterPro" id="IPR037066">
    <property type="entry name" value="Plug_dom_sf"/>
</dbReference>
<keyword evidence="14" id="KW-1185">Reference proteome</keyword>
<keyword evidence="4 8" id="KW-0812">Transmembrane</keyword>
<dbReference type="InterPro" id="IPR008969">
    <property type="entry name" value="CarboxyPept-like_regulatory"/>
</dbReference>
<dbReference type="Gene3D" id="2.60.40.1120">
    <property type="entry name" value="Carboxypeptidase-like, regulatory domain"/>
    <property type="match status" value="1"/>
</dbReference>
<keyword evidence="2 8" id="KW-0813">Transport</keyword>
<evidence type="ECO:0000256" key="1">
    <source>
        <dbReference type="ARBA" id="ARBA00004571"/>
    </source>
</evidence>
<evidence type="ECO:0000256" key="2">
    <source>
        <dbReference type="ARBA" id="ARBA00022448"/>
    </source>
</evidence>
<dbReference type="Pfam" id="PF13715">
    <property type="entry name" value="CarbopepD_reg_2"/>
    <property type="match status" value="1"/>
</dbReference>
<dbReference type="GO" id="GO:0009279">
    <property type="term" value="C:cell outer membrane"/>
    <property type="evidence" value="ECO:0007669"/>
    <property type="project" value="UniProtKB-SubCell"/>
</dbReference>
<feature type="signal peptide" evidence="10">
    <location>
        <begin position="1"/>
        <end position="21"/>
    </location>
</feature>
<feature type="chain" id="PRO_5040795258" evidence="10">
    <location>
        <begin position="22"/>
        <end position="982"/>
    </location>
</feature>
<keyword evidence="5 9" id="KW-0798">TonB box</keyword>
<dbReference type="InterPro" id="IPR000531">
    <property type="entry name" value="Beta-barrel_TonB"/>
</dbReference>
<dbReference type="PROSITE" id="PS52016">
    <property type="entry name" value="TONB_DEPENDENT_REC_3"/>
    <property type="match status" value="1"/>
</dbReference>
<dbReference type="Pfam" id="PF07715">
    <property type="entry name" value="Plug"/>
    <property type="match status" value="1"/>
</dbReference>
<keyword evidence="10" id="KW-0732">Signal</keyword>
<evidence type="ECO:0000313" key="13">
    <source>
        <dbReference type="EMBL" id="MCB7480723.1"/>
    </source>
</evidence>
<name>A0A9X1RUQ6_9FLAO</name>
<evidence type="ECO:0000313" key="14">
    <source>
        <dbReference type="Proteomes" id="UP001139414"/>
    </source>
</evidence>
<evidence type="ECO:0000256" key="6">
    <source>
        <dbReference type="ARBA" id="ARBA00023136"/>
    </source>
</evidence>
<dbReference type="InterPro" id="IPR023996">
    <property type="entry name" value="TonB-dep_OMP_SusC/RagA"/>
</dbReference>
<dbReference type="InterPro" id="IPR039426">
    <property type="entry name" value="TonB-dep_rcpt-like"/>
</dbReference>
<accession>A0A9X1RUQ6</accession>
<dbReference type="InterPro" id="IPR023997">
    <property type="entry name" value="TonB-dep_OMP_SusC/RagA_CS"/>
</dbReference>
<dbReference type="NCBIfam" id="TIGR04057">
    <property type="entry name" value="SusC_RagA_signa"/>
    <property type="match status" value="1"/>
</dbReference>
<evidence type="ECO:0000256" key="4">
    <source>
        <dbReference type="ARBA" id="ARBA00022692"/>
    </source>
</evidence>
<dbReference type="InterPro" id="IPR012910">
    <property type="entry name" value="Plug_dom"/>
</dbReference>
<comment type="similarity">
    <text evidence="8 9">Belongs to the TonB-dependent receptor family.</text>
</comment>
<reference evidence="13" key="1">
    <citation type="submission" date="2021-10" db="EMBL/GenBank/DDBJ databases">
        <title>Gramella sp. ASW11-100T, isolated from marine sediment.</title>
        <authorList>
            <person name="Xia C."/>
        </authorList>
    </citation>
    <scope>NUCLEOTIDE SEQUENCE</scope>
    <source>
        <strain evidence="13">ASW11-100</strain>
    </source>
</reference>
<keyword evidence="7 8" id="KW-0998">Cell outer membrane</keyword>
<dbReference type="InterPro" id="IPR036942">
    <property type="entry name" value="Beta-barrel_TonB_sf"/>
</dbReference>
<dbReference type="Gene3D" id="2.170.130.10">
    <property type="entry name" value="TonB-dependent receptor, plug domain"/>
    <property type="match status" value="1"/>
</dbReference>
<comment type="subcellular location">
    <subcellularLocation>
        <location evidence="1 8">Cell outer membrane</location>
        <topology evidence="1 8">Multi-pass membrane protein</topology>
    </subcellularLocation>
</comment>
<dbReference type="Pfam" id="PF00593">
    <property type="entry name" value="TonB_dep_Rec_b-barrel"/>
    <property type="match status" value="1"/>
</dbReference>
<evidence type="ECO:0000256" key="10">
    <source>
        <dbReference type="SAM" id="SignalP"/>
    </source>
</evidence>
<protein>
    <submittedName>
        <fullName evidence="13">SusC/RagA family TonB-linked outer membrane protein</fullName>
    </submittedName>
</protein>
<evidence type="ECO:0000256" key="3">
    <source>
        <dbReference type="ARBA" id="ARBA00022452"/>
    </source>
</evidence>
<dbReference type="Proteomes" id="UP001139414">
    <property type="component" value="Unassembled WGS sequence"/>
</dbReference>
<keyword evidence="6 8" id="KW-0472">Membrane</keyword>
<feature type="domain" description="TonB-dependent receptor-like beta-barrel" evidence="11">
    <location>
        <begin position="395"/>
        <end position="756"/>
    </location>
</feature>
<gene>
    <name evidence="13" type="ORF">LGQ90_05530</name>
</gene>
<dbReference type="RefSeq" id="WP_229339011.1">
    <property type="nucleotide sequence ID" value="NZ_JAJBZG010000002.1"/>
</dbReference>
<feature type="domain" description="TonB-dependent receptor plug" evidence="12">
    <location>
        <begin position="115"/>
        <end position="230"/>
    </location>
</feature>
<comment type="caution">
    <text evidence="13">The sequence shown here is derived from an EMBL/GenBank/DDBJ whole genome shotgun (WGS) entry which is preliminary data.</text>
</comment>
<dbReference type="SUPFAM" id="SSF49464">
    <property type="entry name" value="Carboxypeptidase regulatory domain-like"/>
    <property type="match status" value="1"/>
</dbReference>
<dbReference type="NCBIfam" id="TIGR04056">
    <property type="entry name" value="OMP_RagA_SusC"/>
    <property type="match status" value="1"/>
</dbReference>
<evidence type="ECO:0000256" key="9">
    <source>
        <dbReference type="RuleBase" id="RU003357"/>
    </source>
</evidence>
<dbReference type="Gene3D" id="2.40.170.20">
    <property type="entry name" value="TonB-dependent receptor, beta-barrel domain"/>
    <property type="match status" value="1"/>
</dbReference>
<evidence type="ECO:0000259" key="12">
    <source>
        <dbReference type="Pfam" id="PF07715"/>
    </source>
</evidence>
<dbReference type="EMBL" id="JAJBZG010000002">
    <property type="protein sequence ID" value="MCB7480723.1"/>
    <property type="molecule type" value="Genomic_DNA"/>
</dbReference>
<proteinExistence type="inferred from homology"/>